<protein>
    <submittedName>
        <fullName evidence="1">Uncharacterized protein</fullName>
    </submittedName>
</protein>
<gene>
    <name evidence="1" type="ORF">EUA07_13955</name>
</gene>
<proteinExistence type="predicted"/>
<dbReference type="Proteomes" id="UP000293291">
    <property type="component" value="Unassembled WGS sequence"/>
</dbReference>
<dbReference type="AlphaFoldDB" id="A0A4V1RM98"/>
<organism evidence="1 2">
    <name type="scientific">Nocardioides ganghwensis</name>
    <dbReference type="NCBI Taxonomy" id="252230"/>
    <lineage>
        <taxon>Bacteria</taxon>
        <taxon>Bacillati</taxon>
        <taxon>Actinomycetota</taxon>
        <taxon>Actinomycetes</taxon>
        <taxon>Propionibacteriales</taxon>
        <taxon>Nocardioidaceae</taxon>
        <taxon>Nocardioides</taxon>
    </lineage>
</organism>
<comment type="caution">
    <text evidence="1">The sequence shown here is derived from an EMBL/GenBank/DDBJ whole genome shotgun (WGS) entry which is preliminary data.</text>
</comment>
<dbReference type="OrthoDB" id="9848714at2"/>
<dbReference type="EMBL" id="SDWU01000015">
    <property type="protein sequence ID" value="RYC00241.1"/>
    <property type="molecule type" value="Genomic_DNA"/>
</dbReference>
<sequence>MFRQLLDPADDVLTHRCILLICPVCTELDRTISGGVVADTEVPMFALLRGMVGLPLDNPTWWPEGVPRTGFAQPSVDLLERTLRALRALPVKPIAG</sequence>
<keyword evidence="2" id="KW-1185">Reference proteome</keyword>
<dbReference type="RefSeq" id="WP_129455792.1">
    <property type="nucleotide sequence ID" value="NZ_JACXYX010000016.1"/>
</dbReference>
<name>A0A4V1RM98_9ACTN</name>
<evidence type="ECO:0000313" key="2">
    <source>
        <dbReference type="Proteomes" id="UP000293291"/>
    </source>
</evidence>
<reference evidence="1 2" key="1">
    <citation type="submission" date="2019-01" db="EMBL/GenBank/DDBJ databases">
        <title>Novel species of Nocardioides.</title>
        <authorList>
            <person name="Liu Q."/>
            <person name="Xin Y.-H."/>
        </authorList>
    </citation>
    <scope>NUCLEOTIDE SEQUENCE [LARGE SCALE GENOMIC DNA]</scope>
    <source>
        <strain evidence="1 2">CGMCC 4.6875</strain>
    </source>
</reference>
<accession>A0A4V1RM98</accession>
<evidence type="ECO:0000313" key="1">
    <source>
        <dbReference type="EMBL" id="RYC00241.1"/>
    </source>
</evidence>